<feature type="transmembrane region" description="Helical" evidence="6">
    <location>
        <begin position="124"/>
        <end position="141"/>
    </location>
</feature>
<dbReference type="OMA" id="HAIACAM"/>
<proteinExistence type="inferred from homology"/>
<dbReference type="InterPro" id="IPR001727">
    <property type="entry name" value="GDT1-like"/>
</dbReference>
<evidence type="ECO:0000256" key="1">
    <source>
        <dbReference type="ARBA" id="ARBA00004141"/>
    </source>
</evidence>
<feature type="transmembrane region" description="Helical" evidence="6">
    <location>
        <begin position="267"/>
        <end position="287"/>
    </location>
</feature>
<dbReference type="KEGG" id="clec:106666603"/>
<dbReference type="Proteomes" id="UP000494040">
    <property type="component" value="Unassembled WGS sequence"/>
</dbReference>
<feature type="transmembrane region" description="Helical" evidence="6">
    <location>
        <begin position="229"/>
        <end position="247"/>
    </location>
</feature>
<name>A0A8I6THH2_CIMLE</name>
<dbReference type="GO" id="GO:0032472">
    <property type="term" value="P:Golgi calcium ion transport"/>
    <property type="evidence" value="ECO:0007669"/>
    <property type="project" value="TreeGrafter"/>
</dbReference>
<keyword evidence="3 6" id="KW-0812">Transmembrane</keyword>
<evidence type="ECO:0000256" key="7">
    <source>
        <dbReference type="SAM" id="Coils"/>
    </source>
</evidence>
<dbReference type="RefSeq" id="XP_014249374.1">
    <property type="nucleotide sequence ID" value="XM_014393888.2"/>
</dbReference>
<dbReference type="PANTHER" id="PTHR12608">
    <property type="entry name" value="TRANSMEMBRANE PROTEIN HTP-1 RELATED"/>
    <property type="match status" value="1"/>
</dbReference>
<evidence type="ECO:0000313" key="9">
    <source>
        <dbReference type="Proteomes" id="UP000494040"/>
    </source>
</evidence>
<feature type="chain" id="PRO_5035338899" description="GDT1 family protein" evidence="6">
    <location>
        <begin position="20"/>
        <end position="325"/>
    </location>
</feature>
<dbReference type="InterPro" id="IPR049555">
    <property type="entry name" value="GDT1-like_CS"/>
</dbReference>
<dbReference type="GO" id="GO:0015085">
    <property type="term" value="F:calcium ion transmembrane transporter activity"/>
    <property type="evidence" value="ECO:0007669"/>
    <property type="project" value="TreeGrafter"/>
</dbReference>
<keyword evidence="6" id="KW-0732">Signal</keyword>
<comment type="similarity">
    <text evidence="2 6">Belongs to the GDT1 family.</text>
</comment>
<evidence type="ECO:0000256" key="2">
    <source>
        <dbReference type="ARBA" id="ARBA00009190"/>
    </source>
</evidence>
<protein>
    <recommendedName>
        <fullName evidence="6">GDT1 family protein</fullName>
    </recommendedName>
</protein>
<comment type="subcellular location">
    <subcellularLocation>
        <location evidence="1 6">Membrane</location>
        <topology evidence="1 6">Multi-pass membrane protein</topology>
    </subcellularLocation>
</comment>
<feature type="transmembrane region" description="Helical" evidence="6">
    <location>
        <begin position="93"/>
        <end position="118"/>
    </location>
</feature>
<dbReference type="GO" id="GO:0032468">
    <property type="term" value="P:Golgi calcium ion homeostasis"/>
    <property type="evidence" value="ECO:0007669"/>
    <property type="project" value="TreeGrafter"/>
</dbReference>
<dbReference type="GO" id="GO:0005794">
    <property type="term" value="C:Golgi apparatus"/>
    <property type="evidence" value="ECO:0007669"/>
    <property type="project" value="TreeGrafter"/>
</dbReference>
<keyword evidence="9" id="KW-1185">Reference proteome</keyword>
<sequence>MAFFSFLLVAPLLFSLVLTETEPVFRESFDPDAGPALDATTHVKDSVEEVRKLEGQWIFLQGFATAFSMIILSEIGDKTFFIAAVLAMKYARLIIFIGAISALALMTILSVAFGWVAAIVPRVYTHYISAALFAIFGLKMIRDGWKMSSNRAKEDLEAIQTRLQKKQEKLEGTDKKREVELSSVLMLGKGLKKSDSSVPDEENIKVSTDINTVDEETMEPVEKKPKHKTMFLVPQVILQAFTLTFLAEWGDRSQLSTVILASRENMYAVTLGAILGHSICTGVAVVGGRMLAQKISTKTVMLIGGIVFLIFAISTLILDPTFAEK</sequence>
<dbReference type="GO" id="GO:0016020">
    <property type="term" value="C:membrane"/>
    <property type="evidence" value="ECO:0007669"/>
    <property type="project" value="UniProtKB-SubCell"/>
</dbReference>
<evidence type="ECO:0000256" key="5">
    <source>
        <dbReference type="ARBA" id="ARBA00023136"/>
    </source>
</evidence>
<accession>A0A8I6THH2</accession>
<dbReference type="PANTHER" id="PTHR12608:SF1">
    <property type="entry name" value="TRANSMEMBRANE PROTEIN 165"/>
    <property type="match status" value="1"/>
</dbReference>
<evidence type="ECO:0000313" key="8">
    <source>
        <dbReference type="EnsemblMetazoa" id="XP_014249374.1"/>
    </source>
</evidence>
<keyword evidence="5 6" id="KW-0472">Membrane</keyword>
<reference evidence="8" key="1">
    <citation type="submission" date="2022-01" db="UniProtKB">
        <authorList>
            <consortium name="EnsemblMetazoa"/>
        </authorList>
    </citation>
    <scope>IDENTIFICATION</scope>
</reference>
<feature type="signal peptide" evidence="6">
    <location>
        <begin position="1"/>
        <end position="19"/>
    </location>
</feature>
<dbReference type="EnsemblMetazoa" id="XM_014393888.2">
    <property type="protein sequence ID" value="XP_014249374.1"/>
    <property type="gene ID" value="LOC106666603"/>
</dbReference>
<keyword evidence="7" id="KW-0175">Coiled coil</keyword>
<dbReference type="GO" id="GO:0005384">
    <property type="term" value="F:manganese ion transmembrane transporter activity"/>
    <property type="evidence" value="ECO:0007669"/>
    <property type="project" value="TreeGrafter"/>
</dbReference>
<evidence type="ECO:0000256" key="3">
    <source>
        <dbReference type="ARBA" id="ARBA00022692"/>
    </source>
</evidence>
<dbReference type="PROSITE" id="PS01214">
    <property type="entry name" value="UPF0016"/>
    <property type="match status" value="1"/>
</dbReference>
<feature type="transmembrane region" description="Helical" evidence="6">
    <location>
        <begin position="299"/>
        <end position="318"/>
    </location>
</feature>
<feature type="coiled-coil region" evidence="7">
    <location>
        <begin position="149"/>
        <end position="176"/>
    </location>
</feature>
<organism evidence="8 9">
    <name type="scientific">Cimex lectularius</name>
    <name type="common">Bed bug</name>
    <name type="synonym">Acanthia lectularia</name>
    <dbReference type="NCBI Taxonomy" id="79782"/>
    <lineage>
        <taxon>Eukaryota</taxon>
        <taxon>Metazoa</taxon>
        <taxon>Ecdysozoa</taxon>
        <taxon>Arthropoda</taxon>
        <taxon>Hexapoda</taxon>
        <taxon>Insecta</taxon>
        <taxon>Pterygota</taxon>
        <taxon>Neoptera</taxon>
        <taxon>Paraneoptera</taxon>
        <taxon>Hemiptera</taxon>
        <taxon>Heteroptera</taxon>
        <taxon>Panheteroptera</taxon>
        <taxon>Cimicomorpha</taxon>
        <taxon>Cimicidae</taxon>
        <taxon>Cimex</taxon>
    </lineage>
</organism>
<keyword evidence="4 6" id="KW-1133">Transmembrane helix</keyword>
<dbReference type="AlphaFoldDB" id="A0A8I6THH2"/>
<dbReference type="GeneID" id="106666603"/>
<dbReference type="Pfam" id="PF01169">
    <property type="entry name" value="GDT1"/>
    <property type="match status" value="2"/>
</dbReference>
<dbReference type="OrthoDB" id="442680at2759"/>
<evidence type="ECO:0000256" key="6">
    <source>
        <dbReference type="RuleBase" id="RU365102"/>
    </source>
</evidence>
<evidence type="ECO:0000256" key="4">
    <source>
        <dbReference type="ARBA" id="ARBA00022989"/>
    </source>
</evidence>